<dbReference type="CDD" id="cd04875">
    <property type="entry name" value="ACT_F4HF-DF"/>
    <property type="match status" value="1"/>
</dbReference>
<dbReference type="SUPFAM" id="SSF53328">
    <property type="entry name" value="Formyltransferase"/>
    <property type="match status" value="1"/>
</dbReference>
<dbReference type="Gene3D" id="3.30.70.260">
    <property type="match status" value="1"/>
</dbReference>
<accession>A0A1B1UK54</accession>
<organism evidence="6 7">
    <name type="scientific">Bradyrhizobium icense</name>
    <dbReference type="NCBI Taxonomy" id="1274631"/>
    <lineage>
        <taxon>Bacteria</taxon>
        <taxon>Pseudomonadati</taxon>
        <taxon>Pseudomonadota</taxon>
        <taxon>Alphaproteobacteria</taxon>
        <taxon>Hyphomicrobiales</taxon>
        <taxon>Nitrobacteraceae</taxon>
        <taxon>Bradyrhizobium</taxon>
    </lineage>
</organism>
<dbReference type="EC" id="3.5.1.10" evidence="3 4"/>
<dbReference type="UniPathway" id="UPA00074">
    <property type="reaction ID" value="UER00170"/>
</dbReference>
<evidence type="ECO:0000256" key="2">
    <source>
        <dbReference type="ARBA" id="ARBA00022801"/>
    </source>
</evidence>
<comment type="function">
    <text evidence="3">Catalyzes the hydrolysis of 10-formyltetrahydrofolate (formyl-FH4) to formate and tetrahydrofolate (FH4).</text>
</comment>
<dbReference type="PANTHER" id="PTHR42706:SF1">
    <property type="entry name" value="FORMYLTETRAHYDROFOLATE DEFORMYLASE 2, MITOCHONDRIAL"/>
    <property type="match status" value="1"/>
</dbReference>
<dbReference type="NCBIfam" id="NF004684">
    <property type="entry name" value="PRK06027.1"/>
    <property type="match status" value="1"/>
</dbReference>
<dbReference type="GO" id="GO:0006189">
    <property type="term" value="P:'de novo' IMP biosynthetic process"/>
    <property type="evidence" value="ECO:0007669"/>
    <property type="project" value="UniProtKB-UniRule"/>
</dbReference>
<keyword evidence="3" id="KW-0658">Purine biosynthesis</keyword>
<feature type="active site" evidence="3">
    <location>
        <position position="230"/>
    </location>
</feature>
<dbReference type="InterPro" id="IPR004810">
    <property type="entry name" value="PurU"/>
</dbReference>
<evidence type="ECO:0000256" key="1">
    <source>
        <dbReference type="ARBA" id="ARBA00022563"/>
    </source>
</evidence>
<feature type="domain" description="ACT" evidence="5">
    <location>
        <begin position="7"/>
        <end position="87"/>
    </location>
</feature>
<evidence type="ECO:0000313" key="7">
    <source>
        <dbReference type="Proteomes" id="UP000092839"/>
    </source>
</evidence>
<dbReference type="GO" id="GO:0006730">
    <property type="term" value="P:one-carbon metabolic process"/>
    <property type="evidence" value="ECO:0007669"/>
    <property type="project" value="UniProtKB-KW"/>
</dbReference>
<evidence type="ECO:0000256" key="4">
    <source>
        <dbReference type="NCBIfam" id="TIGR00655"/>
    </source>
</evidence>
<comment type="catalytic activity">
    <reaction evidence="3">
        <text>(6R)-10-formyltetrahydrofolate + H2O = (6S)-5,6,7,8-tetrahydrofolate + formate + H(+)</text>
        <dbReference type="Rhea" id="RHEA:19833"/>
        <dbReference type="ChEBI" id="CHEBI:15377"/>
        <dbReference type="ChEBI" id="CHEBI:15378"/>
        <dbReference type="ChEBI" id="CHEBI:15740"/>
        <dbReference type="ChEBI" id="CHEBI:57453"/>
        <dbReference type="ChEBI" id="CHEBI:195366"/>
        <dbReference type="EC" id="3.5.1.10"/>
    </reaction>
</comment>
<dbReference type="InterPro" id="IPR044074">
    <property type="entry name" value="PurU_ACT"/>
</dbReference>
<dbReference type="CDD" id="cd08648">
    <property type="entry name" value="FMT_core_Formyl-FH4-Hydrolase_C"/>
    <property type="match status" value="1"/>
</dbReference>
<dbReference type="EMBL" id="CP016428">
    <property type="protein sequence ID" value="ANW03073.1"/>
    <property type="molecule type" value="Genomic_DNA"/>
</dbReference>
<dbReference type="InterPro" id="IPR036477">
    <property type="entry name" value="Formyl_transf_N_sf"/>
</dbReference>
<dbReference type="Proteomes" id="UP000092839">
    <property type="component" value="Chromosome"/>
</dbReference>
<evidence type="ECO:0000313" key="6">
    <source>
        <dbReference type="EMBL" id="ANW03073.1"/>
    </source>
</evidence>
<dbReference type="PANTHER" id="PTHR42706">
    <property type="entry name" value="FORMYLTETRAHYDROFOLATE DEFORMYLASE"/>
    <property type="match status" value="1"/>
</dbReference>
<keyword evidence="1 3" id="KW-0554">One-carbon metabolism</keyword>
<dbReference type="NCBIfam" id="TIGR00655">
    <property type="entry name" value="PurU"/>
    <property type="match status" value="1"/>
</dbReference>
<dbReference type="KEGG" id="bic:LMTR13_25920"/>
<dbReference type="InterPro" id="IPR002912">
    <property type="entry name" value="ACT_dom"/>
</dbReference>
<evidence type="ECO:0000259" key="5">
    <source>
        <dbReference type="PROSITE" id="PS51671"/>
    </source>
</evidence>
<dbReference type="SUPFAM" id="SSF55021">
    <property type="entry name" value="ACT-like"/>
    <property type="match status" value="1"/>
</dbReference>
<dbReference type="InterPro" id="IPR002376">
    <property type="entry name" value="Formyl_transf_N"/>
</dbReference>
<dbReference type="PROSITE" id="PS51671">
    <property type="entry name" value="ACT"/>
    <property type="match status" value="1"/>
</dbReference>
<dbReference type="AlphaFoldDB" id="A0A1B1UK54"/>
<dbReference type="STRING" id="1274631.LMTR13_25920"/>
<proteinExistence type="inferred from homology"/>
<dbReference type="Pfam" id="PF01842">
    <property type="entry name" value="ACT"/>
    <property type="match status" value="1"/>
</dbReference>
<dbReference type="PIRSF" id="PIRSF036480">
    <property type="entry name" value="FormyFH4_hydr"/>
    <property type="match status" value="1"/>
</dbReference>
<dbReference type="GO" id="GO:0008864">
    <property type="term" value="F:formyltetrahydrofolate deformylase activity"/>
    <property type="evidence" value="ECO:0007669"/>
    <property type="project" value="UniProtKB-UniRule"/>
</dbReference>
<dbReference type="OrthoDB" id="9806170at2"/>
<gene>
    <name evidence="3" type="primary">purU</name>
    <name evidence="6" type="ORF">LMTR13_25920</name>
</gene>
<dbReference type="PRINTS" id="PR01575">
    <property type="entry name" value="FFH4HYDRLASE"/>
</dbReference>
<keyword evidence="7" id="KW-1185">Reference proteome</keyword>
<evidence type="ECO:0000256" key="3">
    <source>
        <dbReference type="HAMAP-Rule" id="MF_01927"/>
    </source>
</evidence>
<protein>
    <recommendedName>
        <fullName evidence="3 4">Formyltetrahydrofolate deformylase</fullName>
        <ecNumber evidence="3 4">3.5.1.10</ecNumber>
    </recommendedName>
    <alternativeName>
        <fullName evidence="3">Formyl-FH(4) hydrolase</fullName>
    </alternativeName>
</protein>
<comment type="similarity">
    <text evidence="3">Belongs to the PurU family.</text>
</comment>
<dbReference type="Pfam" id="PF00551">
    <property type="entry name" value="Formyl_trans_N"/>
    <property type="match status" value="1"/>
</dbReference>
<comment type="pathway">
    <text evidence="3">Purine metabolism; IMP biosynthesis via de novo pathway; formate from 10-formyl-5,6,7,8-tetrahydrofolate: step 1/1.</text>
</comment>
<dbReference type="Gene3D" id="3.40.50.170">
    <property type="entry name" value="Formyl transferase, N-terminal domain"/>
    <property type="match status" value="1"/>
</dbReference>
<name>A0A1B1UK54_9BRAD</name>
<dbReference type="InterPro" id="IPR041729">
    <property type="entry name" value="Formyl-FH4-Hydrolase_C"/>
</dbReference>
<dbReference type="InterPro" id="IPR045865">
    <property type="entry name" value="ACT-like_dom_sf"/>
</dbReference>
<sequence>MSDRSMILVLSCPDRPGIVSAVSSRLFEAGCNILDAQQFDDTETGHFFMRVVFDRGERAKSEPEISASIAELAELLAMKFTLRQSCAKKRVMLLVSKFDHCLADLLYRWRIGELPMEVTAIISNHAREHLASTDLAELPFYHLPVTKQTKMEQESRIWELVQETHTDVVVLARYMQILSDGLSAKLSGRCINIHHSFLPGFKGAKPYHQAHERGVKLIGATAHYVTSDLDEGPIIEQDVERISHRDTPEDLVRKGRDIERRVLARAVRHHLEDRVVLNGRKTVVFSG</sequence>
<dbReference type="HAMAP" id="MF_01927">
    <property type="entry name" value="PurU"/>
    <property type="match status" value="1"/>
</dbReference>
<reference evidence="6 7" key="1">
    <citation type="submission" date="2016-07" db="EMBL/GenBank/DDBJ databases">
        <title>Complete genome sequence of Bradyrhizobium icense LMTR 13T, a potential inoculant strain isolated from lima bean (Phaseolus lunatus) in Peru.</title>
        <authorList>
            <person name="Ormeno-Orrillo E."/>
            <person name="Duran D."/>
            <person name="Rogel M.A."/>
            <person name="Rey L."/>
            <person name="Imperial J."/>
            <person name="Ruiz-Argueso T."/>
            <person name="Martinez-Romero E."/>
        </authorList>
    </citation>
    <scope>NUCLEOTIDE SEQUENCE [LARGE SCALE GENOMIC DNA]</scope>
    <source>
        <strain evidence="6 7">LMTR 13</strain>
    </source>
</reference>
<keyword evidence="2 3" id="KW-0378">Hydrolase</keyword>